<dbReference type="EnsemblPlants" id="Solyc04g063410.1.1">
    <property type="protein sequence ID" value="Solyc04g063410.1.1"/>
    <property type="gene ID" value="Solyc04g063410.1"/>
</dbReference>
<proteinExistence type="predicted"/>
<evidence type="ECO:0000313" key="1">
    <source>
        <dbReference type="EnsemblPlants" id="Solyc04g063410.1.1"/>
    </source>
</evidence>
<protein>
    <recommendedName>
        <fullName evidence="3">F-box domain-containing protein</fullName>
    </recommendedName>
</protein>
<evidence type="ECO:0000313" key="2">
    <source>
        <dbReference type="Proteomes" id="UP000004994"/>
    </source>
</evidence>
<reference evidence="1" key="1">
    <citation type="journal article" date="2012" name="Nature">
        <title>The tomato genome sequence provides insights into fleshy fruit evolution.</title>
        <authorList>
            <consortium name="Tomato Genome Consortium"/>
        </authorList>
    </citation>
    <scope>NUCLEOTIDE SEQUENCE [LARGE SCALE GENOMIC DNA]</scope>
    <source>
        <strain evidence="1">cv. Heinz 1706</strain>
    </source>
</reference>
<sequence>MDGGHPIPEDVVGYIRLRLPMESLLRFKCVRKNWALMRFTRFALLTWSVNSLGRCKSQIFQRNTGGRLHCMHGGSLTLVIIHILCVGNETRGKLVQTSYYPTSYRCSLASQHLG</sequence>
<evidence type="ECO:0008006" key="3">
    <source>
        <dbReference type="Google" id="ProtNLM"/>
    </source>
</evidence>
<dbReference type="HOGENOM" id="CLU_2125428_0_0_1"/>
<dbReference type="InParanoid" id="K4BT31"/>
<organism evidence="1">
    <name type="scientific">Solanum lycopersicum</name>
    <name type="common">Tomato</name>
    <name type="synonym">Lycopersicon esculentum</name>
    <dbReference type="NCBI Taxonomy" id="4081"/>
    <lineage>
        <taxon>Eukaryota</taxon>
        <taxon>Viridiplantae</taxon>
        <taxon>Streptophyta</taxon>
        <taxon>Embryophyta</taxon>
        <taxon>Tracheophyta</taxon>
        <taxon>Spermatophyta</taxon>
        <taxon>Magnoliopsida</taxon>
        <taxon>eudicotyledons</taxon>
        <taxon>Gunneridae</taxon>
        <taxon>Pentapetalae</taxon>
        <taxon>asterids</taxon>
        <taxon>lamiids</taxon>
        <taxon>Solanales</taxon>
        <taxon>Solanaceae</taxon>
        <taxon>Solanoideae</taxon>
        <taxon>Solaneae</taxon>
        <taxon>Solanum</taxon>
        <taxon>Solanum subgen. Lycopersicon</taxon>
    </lineage>
</organism>
<dbReference type="Proteomes" id="UP000004994">
    <property type="component" value="Chromosome 4"/>
</dbReference>
<name>K4BT31_SOLLC</name>
<dbReference type="Gramene" id="Solyc04g063410.1.1">
    <property type="protein sequence ID" value="Solyc04g063410.1.1"/>
    <property type="gene ID" value="Solyc04g063410.1"/>
</dbReference>
<keyword evidence="2" id="KW-1185">Reference proteome</keyword>
<accession>K4BT31</accession>
<reference evidence="1" key="2">
    <citation type="submission" date="2015-06" db="UniProtKB">
        <authorList>
            <consortium name="EnsemblPlants"/>
        </authorList>
    </citation>
    <scope>IDENTIFICATION</scope>
    <source>
        <strain evidence="1">cv. Heinz 1706</strain>
    </source>
</reference>
<dbReference type="PaxDb" id="4081-Solyc04g063410.1.1"/>
<dbReference type="AlphaFoldDB" id="K4BT31"/>